<dbReference type="Proteomes" id="UP001597405">
    <property type="component" value="Unassembled WGS sequence"/>
</dbReference>
<evidence type="ECO:0000313" key="4">
    <source>
        <dbReference type="Proteomes" id="UP001597405"/>
    </source>
</evidence>
<dbReference type="InterPro" id="IPR013491">
    <property type="entry name" value="Tape_meas_N"/>
</dbReference>
<dbReference type="Pfam" id="PF20155">
    <property type="entry name" value="TMP_3"/>
    <property type="match status" value="1"/>
</dbReference>
<organism evidence="3 4">
    <name type="scientific">Mesorhizobium newzealandense</name>
    <dbReference type="NCBI Taxonomy" id="1300302"/>
    <lineage>
        <taxon>Bacteria</taxon>
        <taxon>Pseudomonadati</taxon>
        <taxon>Pseudomonadota</taxon>
        <taxon>Alphaproteobacteria</taxon>
        <taxon>Hyphomicrobiales</taxon>
        <taxon>Phyllobacteriaceae</taxon>
        <taxon>Mesorhizobium</taxon>
    </lineage>
</organism>
<feature type="domain" description="Tape measure protein N-terminal" evidence="2">
    <location>
        <begin position="70"/>
        <end position="260"/>
    </location>
</feature>
<feature type="coiled-coil region" evidence="1">
    <location>
        <begin position="754"/>
        <end position="784"/>
    </location>
</feature>
<dbReference type="Gene3D" id="1.10.530.10">
    <property type="match status" value="1"/>
</dbReference>
<keyword evidence="1" id="KW-0175">Coiled coil</keyword>
<keyword evidence="4" id="KW-1185">Reference proteome</keyword>
<accession>A0ABW4UG43</accession>
<gene>
    <name evidence="3" type="ORF">ACFSOZ_25975</name>
</gene>
<evidence type="ECO:0000256" key="1">
    <source>
        <dbReference type="SAM" id="Coils"/>
    </source>
</evidence>
<sequence length="958" mass="100064">MASDIEKLIVSLEAKTTKFENALNKANRTAQTQLRKIETQFAQTNKKLSLNLGGLGAGAGALGAAFGADQIKQYADAWTEAGNKLKATSAATGIQTRSLADLTKLANQSRSGITETVDLYTKLARATQGVAKNEQEVADATDIVNKAFKAGGAATSEQAAGILQLSQALGSGVLQGDELRSIRENAPLLAKAIADEFGTNIAGLKKLGAEGALSSDRVFQAILKAGPQIQKQFDVTTATIGDGFTLVSNAAAKFIGKLNDTTQAGKSVGELLKDLSQILDNLGSSLDLVASVPGGKFIRWLNDTISRFEPLHAAFNALSDPKLGDALDGLSKRDLGSELSGATKQALALFDAYRAGLAAISPDKLKAFDLLRQKIADGTIGAKEAKEAIANIVGNDARLKAMAKAFDPLLEKLAEITAEAQRAATAIFSITDDKGESLAGQRSATAYGKARSDFLDTRNSDASRSDVEKQIQDRTKEVMDAAKAIGQSMTEAAARIQAAKEIASEKTSKNTDTAIGGFVEHVVTAESGGKANAKNPNSSATGLGQFIESTWLALFRKYYPAEAANMSTDAILALRNDSQKSRELIEAYARENATTLQKAGVSVDEAALQLAHFLGPQGAIAVLKAAPGTPVADVLGAAQVKANPTILGGGATVDDVIGYAQKRAGITTALTQEIDLRTEQEKKIRDVVAAQAAETASIGFETSMMSASNAERERAKVIRESLLELEKEGITITDAVRAQVEAEADARFKQVSAYDAAAAAADRLKQAQEDLAAQQEEINDAFSGALKGFISDLAHGKSLTDSLKDAVGKLADRLLDIALDNLFGGGGSGGLGLVGKLFGFADGGYTGNGGVGEPAGVVHGKEFVVNARATAKNRGLLEAMNAGVPGYAQGGYVGRLNHAAGSLGRIGATRMQRGANDNGRPISVAITVVTPDAQSFVESQNQIAARTAAHLERTMRTR</sequence>
<evidence type="ECO:0000313" key="3">
    <source>
        <dbReference type="EMBL" id="MFD1985899.1"/>
    </source>
</evidence>
<feature type="coiled-coil region" evidence="1">
    <location>
        <begin position="9"/>
        <end position="47"/>
    </location>
</feature>
<protein>
    <submittedName>
        <fullName evidence="3">Tape measure protein</fullName>
    </submittedName>
</protein>
<dbReference type="EMBL" id="JBHUGZ010000017">
    <property type="protein sequence ID" value="MFD1985899.1"/>
    <property type="molecule type" value="Genomic_DNA"/>
</dbReference>
<comment type="caution">
    <text evidence="3">The sequence shown here is derived from an EMBL/GenBank/DDBJ whole genome shotgun (WGS) entry which is preliminary data.</text>
</comment>
<dbReference type="RefSeq" id="WP_379102591.1">
    <property type="nucleotide sequence ID" value="NZ_JBHUGZ010000017.1"/>
</dbReference>
<dbReference type="NCBIfam" id="TIGR02675">
    <property type="entry name" value="tape_meas_nterm"/>
    <property type="match status" value="1"/>
</dbReference>
<name>A0ABW4UG43_9HYPH</name>
<proteinExistence type="predicted"/>
<evidence type="ECO:0000259" key="2">
    <source>
        <dbReference type="Pfam" id="PF20155"/>
    </source>
</evidence>
<reference evidence="4" key="1">
    <citation type="journal article" date="2019" name="Int. J. Syst. Evol. Microbiol.">
        <title>The Global Catalogue of Microorganisms (GCM) 10K type strain sequencing project: providing services to taxonomists for standard genome sequencing and annotation.</title>
        <authorList>
            <consortium name="The Broad Institute Genomics Platform"/>
            <consortium name="The Broad Institute Genome Sequencing Center for Infectious Disease"/>
            <person name="Wu L."/>
            <person name="Ma J."/>
        </authorList>
    </citation>
    <scope>NUCLEOTIDE SEQUENCE [LARGE SCALE GENOMIC DNA]</scope>
    <source>
        <strain evidence="4">CGMCC 1.16225</strain>
    </source>
</reference>